<protein>
    <submittedName>
        <fullName evidence="2">Truncated GTPase Der</fullName>
    </submittedName>
</protein>
<dbReference type="Pfam" id="PF01926">
    <property type="entry name" value="MMR_HSR1"/>
    <property type="match status" value="1"/>
</dbReference>
<evidence type="ECO:0000313" key="2">
    <source>
        <dbReference type="EMBL" id="CRX39174.1"/>
    </source>
</evidence>
<dbReference type="SUPFAM" id="SSF52540">
    <property type="entry name" value="P-loop containing nucleoside triphosphate hydrolases"/>
    <property type="match status" value="1"/>
</dbReference>
<dbReference type="RefSeq" id="WP_239414487.1">
    <property type="nucleotide sequence ID" value="NZ_CWGJ01000026.1"/>
</dbReference>
<dbReference type="InterPro" id="IPR027417">
    <property type="entry name" value="P-loop_NTPase"/>
</dbReference>
<sequence length="67" mass="7383">MRKIPKIAVVGRPNVGKSRLFNAILKKRKSIVDEQEGVTRDLIYADTDCFGSVFTLIDTGGVESSLQ</sequence>
<dbReference type="InterPro" id="IPR006073">
    <property type="entry name" value="GTP-bd"/>
</dbReference>
<organism evidence="2 3">
    <name type="scientific">Estrella lausannensis</name>
    <dbReference type="NCBI Taxonomy" id="483423"/>
    <lineage>
        <taxon>Bacteria</taxon>
        <taxon>Pseudomonadati</taxon>
        <taxon>Chlamydiota</taxon>
        <taxon>Chlamydiia</taxon>
        <taxon>Parachlamydiales</taxon>
        <taxon>Candidatus Criblamydiaceae</taxon>
        <taxon>Estrella</taxon>
    </lineage>
</organism>
<accession>A0A0H5DTJ2</accession>
<dbReference type="NCBIfam" id="TIGR00231">
    <property type="entry name" value="small_GTP"/>
    <property type="match status" value="1"/>
</dbReference>
<feature type="domain" description="G" evidence="1">
    <location>
        <begin position="6"/>
        <end position="63"/>
    </location>
</feature>
<dbReference type="PRINTS" id="PR00326">
    <property type="entry name" value="GTP1OBG"/>
</dbReference>
<dbReference type="PANTHER" id="PTHR43834:SF6">
    <property type="entry name" value="GTPASE DER"/>
    <property type="match status" value="1"/>
</dbReference>
<evidence type="ECO:0000259" key="1">
    <source>
        <dbReference type="Pfam" id="PF01926"/>
    </source>
</evidence>
<dbReference type="EMBL" id="CWGJ01000026">
    <property type="protein sequence ID" value="CRX39174.1"/>
    <property type="molecule type" value="Genomic_DNA"/>
</dbReference>
<dbReference type="AlphaFoldDB" id="A0A0H5DTJ2"/>
<dbReference type="PANTHER" id="PTHR43834">
    <property type="entry name" value="GTPASE DER"/>
    <property type="match status" value="1"/>
</dbReference>
<dbReference type="InterPro" id="IPR005225">
    <property type="entry name" value="Small_GTP-bd"/>
</dbReference>
<keyword evidence="3" id="KW-1185">Reference proteome</keyword>
<dbReference type="Gene3D" id="3.40.50.300">
    <property type="entry name" value="P-loop containing nucleotide triphosphate hydrolases"/>
    <property type="match status" value="1"/>
</dbReference>
<evidence type="ECO:0000313" key="3">
    <source>
        <dbReference type="Proteomes" id="UP000220251"/>
    </source>
</evidence>
<proteinExistence type="predicted"/>
<reference evidence="3" key="1">
    <citation type="submission" date="2015-06" db="EMBL/GenBank/DDBJ databases">
        <authorList>
            <person name="Bertelli C."/>
        </authorList>
    </citation>
    <scope>NUCLEOTIDE SEQUENCE [LARGE SCALE GENOMIC DNA]</scope>
    <source>
        <strain evidence="3">CRIB-30</strain>
    </source>
</reference>
<dbReference type="GO" id="GO:0005525">
    <property type="term" value="F:GTP binding"/>
    <property type="evidence" value="ECO:0007669"/>
    <property type="project" value="InterPro"/>
</dbReference>
<name>A0A0H5DTJ2_9BACT</name>
<dbReference type="Proteomes" id="UP000220251">
    <property type="component" value="Unassembled WGS sequence"/>
</dbReference>
<gene>
    <name evidence="2" type="primary">der3</name>
    <name evidence="2" type="ORF">ELAC_1849</name>
</gene>
<dbReference type="GO" id="GO:0043022">
    <property type="term" value="F:ribosome binding"/>
    <property type="evidence" value="ECO:0007669"/>
    <property type="project" value="TreeGrafter"/>
</dbReference>